<organism evidence="3 4">
    <name type="scientific">Liparis tanakae</name>
    <name type="common">Tanaka's snailfish</name>
    <dbReference type="NCBI Taxonomy" id="230148"/>
    <lineage>
        <taxon>Eukaryota</taxon>
        <taxon>Metazoa</taxon>
        <taxon>Chordata</taxon>
        <taxon>Craniata</taxon>
        <taxon>Vertebrata</taxon>
        <taxon>Euteleostomi</taxon>
        <taxon>Actinopterygii</taxon>
        <taxon>Neopterygii</taxon>
        <taxon>Teleostei</taxon>
        <taxon>Neoteleostei</taxon>
        <taxon>Acanthomorphata</taxon>
        <taxon>Eupercaria</taxon>
        <taxon>Perciformes</taxon>
        <taxon>Cottioidei</taxon>
        <taxon>Cottales</taxon>
        <taxon>Liparidae</taxon>
        <taxon>Liparis</taxon>
    </lineage>
</organism>
<evidence type="ECO:0000313" key="4">
    <source>
        <dbReference type="Proteomes" id="UP000314294"/>
    </source>
</evidence>
<protein>
    <submittedName>
        <fullName evidence="3">Caspase-8</fullName>
    </submittedName>
</protein>
<proteinExistence type="predicted"/>
<dbReference type="Proteomes" id="UP000314294">
    <property type="component" value="Unassembled WGS sequence"/>
</dbReference>
<evidence type="ECO:0000259" key="2">
    <source>
        <dbReference type="PROSITE" id="PS50168"/>
    </source>
</evidence>
<dbReference type="Gene3D" id="1.10.533.10">
    <property type="entry name" value="Death Domain, Fas"/>
    <property type="match status" value="2"/>
</dbReference>
<dbReference type="GO" id="GO:0042981">
    <property type="term" value="P:regulation of apoptotic process"/>
    <property type="evidence" value="ECO:0007669"/>
    <property type="project" value="InterPro"/>
</dbReference>
<dbReference type="SUPFAM" id="SSF47986">
    <property type="entry name" value="DEATH domain"/>
    <property type="match status" value="1"/>
</dbReference>
<gene>
    <name evidence="3" type="primary">Casp8_2</name>
    <name evidence="3" type="ORF">EYF80_066745</name>
</gene>
<name>A0A4Z2E306_9TELE</name>
<dbReference type="PANTHER" id="PTHR48169">
    <property type="entry name" value="DED DOMAIN-CONTAINING PROTEIN"/>
    <property type="match status" value="1"/>
</dbReference>
<evidence type="ECO:0000256" key="1">
    <source>
        <dbReference type="ARBA" id="ARBA00022703"/>
    </source>
</evidence>
<keyword evidence="4" id="KW-1185">Reference proteome</keyword>
<reference evidence="3 4" key="1">
    <citation type="submission" date="2019-03" db="EMBL/GenBank/DDBJ databases">
        <title>First draft genome of Liparis tanakae, snailfish: a comprehensive survey of snailfish specific genes.</title>
        <authorList>
            <person name="Kim W."/>
            <person name="Song I."/>
            <person name="Jeong J.-H."/>
            <person name="Kim D."/>
            <person name="Kim S."/>
            <person name="Ryu S."/>
            <person name="Song J.Y."/>
            <person name="Lee S.K."/>
        </authorList>
    </citation>
    <scope>NUCLEOTIDE SEQUENCE [LARGE SCALE GENOMIC DNA]</scope>
    <source>
        <tissue evidence="3">Muscle</tissue>
    </source>
</reference>
<dbReference type="OrthoDB" id="6114029at2759"/>
<dbReference type="InterPro" id="IPR011029">
    <property type="entry name" value="DEATH-like_dom_sf"/>
</dbReference>
<keyword evidence="1" id="KW-0053">Apoptosis</keyword>
<dbReference type="InterPro" id="IPR001875">
    <property type="entry name" value="DED_dom"/>
</dbReference>
<dbReference type="SMART" id="SM00031">
    <property type="entry name" value="DED"/>
    <property type="match status" value="2"/>
</dbReference>
<dbReference type="PANTHER" id="PTHR48169:SF7">
    <property type="entry name" value="CASPASE 10"/>
    <property type="match status" value="1"/>
</dbReference>
<dbReference type="EMBL" id="SRLO01019613">
    <property type="protein sequence ID" value="TNN23137.1"/>
    <property type="molecule type" value="Genomic_DNA"/>
</dbReference>
<comment type="caution">
    <text evidence="3">The sequence shown here is derived from an EMBL/GenBank/DDBJ whole genome shotgun (WGS) entry which is preliminary data.</text>
</comment>
<dbReference type="Pfam" id="PF01335">
    <property type="entry name" value="DED"/>
    <property type="match status" value="1"/>
</dbReference>
<sequence length="162" mass="18490">MDFQKLLFDVGNALSKDEVKALAFLCTDILNRNLASVESAGDLFSRLGDQNHLSAERPDLLTELLLIIKRYKLISDLKLSDGASTSSSLVSPYRKLLYNLSEEITEENLEHSTLEVFLEMEHMGRISDTNLKLLEEIFDKVCPMLKVKIDRFKALQGKRREQ</sequence>
<dbReference type="PROSITE" id="PS50168">
    <property type="entry name" value="DED"/>
    <property type="match status" value="1"/>
</dbReference>
<evidence type="ECO:0000313" key="3">
    <source>
        <dbReference type="EMBL" id="TNN23137.1"/>
    </source>
</evidence>
<dbReference type="GO" id="GO:0006915">
    <property type="term" value="P:apoptotic process"/>
    <property type="evidence" value="ECO:0007669"/>
    <property type="project" value="UniProtKB-KW"/>
</dbReference>
<feature type="domain" description="DED" evidence="2">
    <location>
        <begin position="2"/>
        <end position="79"/>
    </location>
</feature>
<dbReference type="AlphaFoldDB" id="A0A4Z2E306"/>
<accession>A0A4Z2E306</accession>